<evidence type="ECO:0000313" key="2">
    <source>
        <dbReference type="EMBL" id="QPB42071.1"/>
    </source>
</evidence>
<reference evidence="2 3" key="1">
    <citation type="submission" date="2020-10" db="EMBL/GenBank/DDBJ databases">
        <title>Genome Sequencing of Rodentibacter spp. strain DSM111151.</title>
        <authorList>
            <person name="Benga L."/>
            <person name="Lautwein T."/>
        </authorList>
    </citation>
    <scope>NUCLEOTIDE SEQUENCE [LARGE SCALE GENOMIC DNA]</scope>
    <source>
        <strain evidence="2 3">DSM 111151</strain>
    </source>
</reference>
<sequence length="137" mass="15024">MKLTQVLTVFTAFGLLTACMDSADKTANKMETTNIGVGYHCYVEGEKQSLSAGYNFEQGKLKSADVMLNKAFLAQNLPLDSNYTEGTQFTDGKNVWVLSEVITPENAKKVVPIMFYIKGEGTMGSDRIMAKNCTVSE</sequence>
<keyword evidence="3" id="KW-1185">Reference proteome</keyword>
<keyword evidence="1" id="KW-0732">Signal</keyword>
<dbReference type="PROSITE" id="PS51257">
    <property type="entry name" value="PROKAR_LIPOPROTEIN"/>
    <property type="match status" value="1"/>
</dbReference>
<dbReference type="RefSeq" id="WP_194811653.1">
    <property type="nucleotide sequence ID" value="NZ_CP063056.1"/>
</dbReference>
<dbReference type="EMBL" id="CP063056">
    <property type="protein sequence ID" value="QPB42071.1"/>
    <property type="molecule type" value="Genomic_DNA"/>
</dbReference>
<evidence type="ECO:0008006" key="4">
    <source>
        <dbReference type="Google" id="ProtNLM"/>
    </source>
</evidence>
<organism evidence="2 3">
    <name type="scientific">Rodentibacter haemolyticus</name>
    <dbReference type="NCBI Taxonomy" id="2778911"/>
    <lineage>
        <taxon>Bacteria</taxon>
        <taxon>Pseudomonadati</taxon>
        <taxon>Pseudomonadota</taxon>
        <taxon>Gammaproteobacteria</taxon>
        <taxon>Pasteurellales</taxon>
        <taxon>Pasteurellaceae</taxon>
        <taxon>Rodentibacter</taxon>
    </lineage>
</organism>
<accession>A0ABX6UXW9</accession>
<protein>
    <recommendedName>
        <fullName evidence="4">Lipoprotein</fullName>
    </recommendedName>
</protein>
<gene>
    <name evidence="2" type="ORF">IHV77_09105</name>
</gene>
<feature type="signal peptide" evidence="1">
    <location>
        <begin position="1"/>
        <end position="18"/>
    </location>
</feature>
<evidence type="ECO:0000313" key="3">
    <source>
        <dbReference type="Proteomes" id="UP000663069"/>
    </source>
</evidence>
<feature type="chain" id="PRO_5046955831" description="Lipoprotein" evidence="1">
    <location>
        <begin position="19"/>
        <end position="137"/>
    </location>
</feature>
<name>A0ABX6UXW9_9PAST</name>
<evidence type="ECO:0000256" key="1">
    <source>
        <dbReference type="SAM" id="SignalP"/>
    </source>
</evidence>
<dbReference type="Proteomes" id="UP000663069">
    <property type="component" value="Chromosome"/>
</dbReference>
<proteinExistence type="predicted"/>